<evidence type="ECO:0000256" key="4">
    <source>
        <dbReference type="ARBA" id="ARBA00022989"/>
    </source>
</evidence>
<feature type="transmembrane region" description="Helical" evidence="6">
    <location>
        <begin position="468"/>
        <end position="489"/>
    </location>
</feature>
<gene>
    <name evidence="9" type="ORF">ENF30_00980</name>
</gene>
<dbReference type="GO" id="GO:0005886">
    <property type="term" value="C:plasma membrane"/>
    <property type="evidence" value="ECO:0007669"/>
    <property type="project" value="UniProtKB-SubCell"/>
</dbReference>
<keyword evidence="4 6" id="KW-1133">Transmembrane helix</keyword>
<proteinExistence type="predicted"/>
<reference evidence="9" key="1">
    <citation type="journal article" date="2020" name="mSystems">
        <title>Genome- and Community-Level Interaction Insights into Carbon Utilization and Element Cycling Functions of Hydrothermarchaeota in Hydrothermal Sediment.</title>
        <authorList>
            <person name="Zhou Z."/>
            <person name="Liu Y."/>
            <person name="Xu W."/>
            <person name="Pan J."/>
            <person name="Luo Z.H."/>
            <person name="Li M."/>
        </authorList>
    </citation>
    <scope>NUCLEOTIDE SEQUENCE [LARGE SCALE GENOMIC DNA]</scope>
    <source>
        <strain evidence="9">HyVt-113</strain>
    </source>
</reference>
<feature type="transmembrane region" description="Helical" evidence="6">
    <location>
        <begin position="6"/>
        <end position="24"/>
    </location>
</feature>
<evidence type="ECO:0000256" key="6">
    <source>
        <dbReference type="SAM" id="Phobius"/>
    </source>
</evidence>
<feature type="transmembrane region" description="Helical" evidence="6">
    <location>
        <begin position="496"/>
        <end position="515"/>
    </location>
</feature>
<name>A0A7V0I9Z8_DESA2</name>
<dbReference type="InterPro" id="IPR052159">
    <property type="entry name" value="Competence_DNA_uptake"/>
</dbReference>
<feature type="transmembrane region" description="Helical" evidence="6">
    <location>
        <begin position="236"/>
        <end position="260"/>
    </location>
</feature>
<evidence type="ECO:0000259" key="7">
    <source>
        <dbReference type="Pfam" id="PF03772"/>
    </source>
</evidence>
<feature type="transmembrane region" description="Helical" evidence="6">
    <location>
        <begin position="345"/>
        <end position="361"/>
    </location>
</feature>
<feature type="transmembrane region" description="Helical" evidence="6">
    <location>
        <begin position="381"/>
        <end position="401"/>
    </location>
</feature>
<feature type="transmembrane region" description="Helical" evidence="6">
    <location>
        <begin position="296"/>
        <end position="312"/>
    </location>
</feature>
<evidence type="ECO:0000313" key="9">
    <source>
        <dbReference type="EMBL" id="HDD35352.1"/>
    </source>
</evidence>
<dbReference type="PANTHER" id="PTHR30619:SF7">
    <property type="entry name" value="BETA-LACTAMASE DOMAIN PROTEIN"/>
    <property type="match status" value="1"/>
</dbReference>
<evidence type="ECO:0000256" key="5">
    <source>
        <dbReference type="ARBA" id="ARBA00023136"/>
    </source>
</evidence>
<sequence>MKGWLSSHPLFFFLPFYCLGLLIGGRYHQNNLFFILCLISLVLLFFLHNYLRYVLAIFFIFFGAFWQTHFFKPSPIIKLEGKKVALKGKIVDVLGKKRFVLNKIFFYETNKAIKGKVLLKIYQPHIRLSLGHIVEVRGRIKLIRPPGNPGAYNYAKKWQRKGIWVRIDTNQVRIIGYQRPWFWLYILEKIRKKIRTFLFKHLSQPIRGVFQAILLGEKENILPTTRDIFTFTGTSHLLAISGLHLGMVMGLFYTLFWYIFSRSETLLLSYEIKKFCAFLAIFPSFLYASIAHFSPATTRSFFMLVLFWWLYFSRRLKSGWIFLAIAAWIMLLSDPTFIYSVSFELSFIALASIFYFTPKFPKARYWLTYKPDTFIDKIKRYFILCFYGSLSAWLGTLPLTMHYFGNVVLCTPIFNVIAIPWMGFSVLPSSLFSLLILPFSEKMALFFLKIGALSLNTLITFLRSMATWGISFWFLPNWLEVCVFYIFLFSIFNIRLFLLTTMFLVALETILYFNIPKGFEVDFLDVGKGTAIFLYFPNKKTMLIGGGGSHSYFDPGRFLVARTLWAKHIYKLNYVVLPALHYRYLNGLKFIIKHFRPEILWVNDVKVKQRDYGKLLHLCQERHIPIVFPKTQNIGGVRVEILYPQRGINISLKDSLFMRCEYQKITFLFPFYLKKRILKHYATKTDVLLAPNFGKKEANFLKFIQMTRPK</sequence>
<evidence type="ECO:0000256" key="2">
    <source>
        <dbReference type="ARBA" id="ARBA00022475"/>
    </source>
</evidence>
<dbReference type="InterPro" id="IPR036866">
    <property type="entry name" value="RibonucZ/Hydroxyglut_hydro"/>
</dbReference>
<feature type="transmembrane region" description="Helical" evidence="6">
    <location>
        <begin position="31"/>
        <end position="47"/>
    </location>
</feature>
<dbReference type="Pfam" id="PF13567">
    <property type="entry name" value="DUF4131"/>
    <property type="match status" value="1"/>
</dbReference>
<feature type="transmembrane region" description="Helical" evidence="6">
    <location>
        <begin position="444"/>
        <end position="462"/>
    </location>
</feature>
<comment type="subcellular location">
    <subcellularLocation>
        <location evidence="1">Cell membrane</location>
        <topology evidence="1">Multi-pass membrane protein</topology>
    </subcellularLocation>
</comment>
<dbReference type="Proteomes" id="UP000885706">
    <property type="component" value="Unassembled WGS sequence"/>
</dbReference>
<keyword evidence="5 6" id="KW-0472">Membrane</keyword>
<dbReference type="Gene3D" id="3.60.15.10">
    <property type="entry name" value="Ribonuclease Z/Hydroxyacylglutathione hydrolase-like"/>
    <property type="match status" value="1"/>
</dbReference>
<dbReference type="Pfam" id="PF03772">
    <property type="entry name" value="Competence"/>
    <property type="match status" value="1"/>
</dbReference>
<feature type="transmembrane region" description="Helical" evidence="6">
    <location>
        <begin position="53"/>
        <end position="71"/>
    </location>
</feature>
<protein>
    <submittedName>
        <fullName evidence="9">DUF4131 domain-containing protein</fullName>
    </submittedName>
</protein>
<comment type="caution">
    <text evidence="9">The sequence shown here is derived from an EMBL/GenBank/DDBJ whole genome shotgun (WGS) entry which is preliminary data.</text>
</comment>
<dbReference type="EMBL" id="DQWQ01000048">
    <property type="protein sequence ID" value="HDD35352.1"/>
    <property type="molecule type" value="Genomic_DNA"/>
</dbReference>
<feature type="domain" description="DUF4131" evidence="8">
    <location>
        <begin position="34"/>
        <end position="173"/>
    </location>
</feature>
<feature type="non-terminal residue" evidence="9">
    <location>
        <position position="710"/>
    </location>
</feature>
<dbReference type="PANTHER" id="PTHR30619">
    <property type="entry name" value="DNA INTERNALIZATION/COMPETENCE PROTEIN COMEC/REC2"/>
    <property type="match status" value="1"/>
</dbReference>
<evidence type="ECO:0000256" key="3">
    <source>
        <dbReference type="ARBA" id="ARBA00022692"/>
    </source>
</evidence>
<keyword evidence="3 6" id="KW-0812">Transmembrane</keyword>
<organism evidence="9">
    <name type="scientific">Desulfofervidus auxilii</name>
    <dbReference type="NCBI Taxonomy" id="1621989"/>
    <lineage>
        <taxon>Bacteria</taxon>
        <taxon>Pseudomonadati</taxon>
        <taxon>Thermodesulfobacteriota</taxon>
        <taxon>Candidatus Desulfofervidia</taxon>
        <taxon>Candidatus Desulfofervidales</taxon>
        <taxon>Candidatus Desulfofervidaceae</taxon>
        <taxon>Candidatus Desulfofervidus</taxon>
    </lineage>
</organism>
<dbReference type="InterPro" id="IPR004477">
    <property type="entry name" value="ComEC_N"/>
</dbReference>
<feature type="domain" description="ComEC/Rec2-related protein" evidence="7">
    <location>
        <begin position="213"/>
        <end position="493"/>
    </location>
</feature>
<dbReference type="AlphaFoldDB" id="A0A7V0I9Z8"/>
<feature type="transmembrane region" description="Helical" evidence="6">
    <location>
        <begin position="272"/>
        <end position="290"/>
    </location>
</feature>
<evidence type="ECO:0000259" key="8">
    <source>
        <dbReference type="Pfam" id="PF13567"/>
    </source>
</evidence>
<accession>A0A7V0I9Z8</accession>
<dbReference type="InterPro" id="IPR025405">
    <property type="entry name" value="DUF4131"/>
</dbReference>
<keyword evidence="2" id="KW-1003">Cell membrane</keyword>
<feature type="transmembrane region" description="Helical" evidence="6">
    <location>
        <begin position="319"/>
        <end position="339"/>
    </location>
</feature>
<dbReference type="NCBIfam" id="TIGR00360">
    <property type="entry name" value="ComEC_N-term"/>
    <property type="match status" value="1"/>
</dbReference>
<feature type="transmembrane region" description="Helical" evidence="6">
    <location>
        <begin position="413"/>
        <end position="437"/>
    </location>
</feature>
<evidence type="ECO:0000256" key="1">
    <source>
        <dbReference type="ARBA" id="ARBA00004651"/>
    </source>
</evidence>